<proteinExistence type="predicted"/>
<feature type="transmembrane region" description="Helical" evidence="5">
    <location>
        <begin position="35"/>
        <end position="55"/>
    </location>
</feature>
<accession>A0A915IKV8</accession>
<keyword evidence="7" id="KW-1185">Reference proteome</keyword>
<dbReference type="Pfam" id="PF00001">
    <property type="entry name" value="7tm_1"/>
    <property type="match status" value="1"/>
</dbReference>
<comment type="subcellular location">
    <subcellularLocation>
        <location evidence="1">Membrane</location>
    </subcellularLocation>
</comment>
<keyword evidence="3 5" id="KW-1133">Transmembrane helix</keyword>
<dbReference type="GO" id="GO:0004930">
    <property type="term" value="F:G protein-coupled receptor activity"/>
    <property type="evidence" value="ECO:0007669"/>
    <property type="project" value="InterPro"/>
</dbReference>
<dbReference type="AlphaFoldDB" id="A0A915IKV8"/>
<evidence type="ECO:0000256" key="1">
    <source>
        <dbReference type="ARBA" id="ARBA00004370"/>
    </source>
</evidence>
<dbReference type="InterPro" id="IPR000276">
    <property type="entry name" value="GPCR_Rhodpsn"/>
</dbReference>
<reference evidence="8" key="1">
    <citation type="submission" date="2022-11" db="UniProtKB">
        <authorList>
            <consortium name="WormBaseParasite"/>
        </authorList>
    </citation>
    <scope>IDENTIFICATION</scope>
</reference>
<evidence type="ECO:0000256" key="2">
    <source>
        <dbReference type="ARBA" id="ARBA00022692"/>
    </source>
</evidence>
<sequence>MLIVFVFTTAKIFWSITFSWQGGENMCKLIKFIESTIFQLSSNLIVCISLDRLLLIILRRKKALHYAIVDVIYCLAWFSAPVLHIWQLFLWTTMTPRPQDR</sequence>
<name>A0A915IKV8_ROMCU</name>
<evidence type="ECO:0000313" key="7">
    <source>
        <dbReference type="Proteomes" id="UP000887565"/>
    </source>
</evidence>
<feature type="transmembrane region" description="Helical" evidence="5">
    <location>
        <begin position="67"/>
        <end position="89"/>
    </location>
</feature>
<evidence type="ECO:0000256" key="4">
    <source>
        <dbReference type="ARBA" id="ARBA00023136"/>
    </source>
</evidence>
<evidence type="ECO:0000313" key="8">
    <source>
        <dbReference type="WBParaSite" id="nRc.2.0.1.t14450-RA"/>
    </source>
</evidence>
<evidence type="ECO:0000256" key="3">
    <source>
        <dbReference type="ARBA" id="ARBA00022989"/>
    </source>
</evidence>
<evidence type="ECO:0000259" key="6">
    <source>
        <dbReference type="PROSITE" id="PS50262"/>
    </source>
</evidence>
<organism evidence="7 8">
    <name type="scientific">Romanomermis culicivorax</name>
    <name type="common">Nematode worm</name>
    <dbReference type="NCBI Taxonomy" id="13658"/>
    <lineage>
        <taxon>Eukaryota</taxon>
        <taxon>Metazoa</taxon>
        <taxon>Ecdysozoa</taxon>
        <taxon>Nematoda</taxon>
        <taxon>Enoplea</taxon>
        <taxon>Dorylaimia</taxon>
        <taxon>Mermithida</taxon>
        <taxon>Mermithoidea</taxon>
        <taxon>Mermithidae</taxon>
        <taxon>Romanomermis</taxon>
    </lineage>
</organism>
<protein>
    <submittedName>
        <fullName evidence="8">G-protein coupled receptors family 1 profile domain-containing protein</fullName>
    </submittedName>
</protein>
<evidence type="ECO:0000256" key="5">
    <source>
        <dbReference type="SAM" id="Phobius"/>
    </source>
</evidence>
<keyword evidence="2 5" id="KW-0812">Transmembrane</keyword>
<dbReference type="InterPro" id="IPR017452">
    <property type="entry name" value="GPCR_Rhodpsn_7TM"/>
</dbReference>
<dbReference type="Gene3D" id="1.20.1070.10">
    <property type="entry name" value="Rhodopsin 7-helix transmembrane proteins"/>
    <property type="match status" value="1"/>
</dbReference>
<dbReference type="WBParaSite" id="nRc.2.0.1.t14450-RA">
    <property type="protein sequence ID" value="nRc.2.0.1.t14450-RA"/>
    <property type="gene ID" value="nRc.2.0.1.g14450"/>
</dbReference>
<feature type="domain" description="G-protein coupled receptors family 1 profile" evidence="6">
    <location>
        <begin position="1"/>
        <end position="101"/>
    </location>
</feature>
<keyword evidence="4 5" id="KW-0472">Membrane</keyword>
<dbReference type="GO" id="GO:0016020">
    <property type="term" value="C:membrane"/>
    <property type="evidence" value="ECO:0007669"/>
    <property type="project" value="UniProtKB-SubCell"/>
</dbReference>
<dbReference type="Proteomes" id="UP000887565">
    <property type="component" value="Unplaced"/>
</dbReference>
<dbReference type="SUPFAM" id="SSF81321">
    <property type="entry name" value="Family A G protein-coupled receptor-like"/>
    <property type="match status" value="1"/>
</dbReference>
<dbReference type="PROSITE" id="PS50262">
    <property type="entry name" value="G_PROTEIN_RECEP_F1_2"/>
    <property type="match status" value="1"/>
</dbReference>